<name>A0A549T399_9HYPH</name>
<dbReference type="AlphaFoldDB" id="A0A549T399"/>
<dbReference type="Proteomes" id="UP000316801">
    <property type="component" value="Unassembled WGS sequence"/>
</dbReference>
<dbReference type="RefSeq" id="WP_143126593.1">
    <property type="nucleotide sequence ID" value="NZ_VJMG01000055.1"/>
</dbReference>
<accession>A0A549T399</accession>
<sequence length="97" mass="10639">MAQSTIRDMPTYEAITALEARLVVLEIVTMSALAMVMDTSETADREQANSLMQLILQTVDHRCDELGLSQQCQKSAQDYARSLLGTALSSLYPASLN</sequence>
<comment type="caution">
    <text evidence="1">The sequence shown here is derived from an EMBL/GenBank/DDBJ whole genome shotgun (WGS) entry which is preliminary data.</text>
</comment>
<proteinExistence type="predicted"/>
<reference evidence="1 2" key="1">
    <citation type="submission" date="2019-07" db="EMBL/GenBank/DDBJ databases">
        <title>Ln-dependent methylotrophs.</title>
        <authorList>
            <person name="Tani A."/>
        </authorList>
    </citation>
    <scope>NUCLEOTIDE SEQUENCE [LARGE SCALE GENOMIC DNA]</scope>
    <source>
        <strain evidence="1 2">SM12</strain>
    </source>
</reference>
<gene>
    <name evidence="1" type="ORF">FNA46_17995</name>
</gene>
<evidence type="ECO:0000313" key="2">
    <source>
        <dbReference type="Proteomes" id="UP000316801"/>
    </source>
</evidence>
<keyword evidence="2" id="KW-1185">Reference proteome</keyword>
<protein>
    <submittedName>
        <fullName evidence="1">Uncharacterized protein</fullName>
    </submittedName>
</protein>
<dbReference type="EMBL" id="VJMG01000055">
    <property type="protein sequence ID" value="TRL36341.1"/>
    <property type="molecule type" value="Genomic_DNA"/>
</dbReference>
<evidence type="ECO:0000313" key="1">
    <source>
        <dbReference type="EMBL" id="TRL36341.1"/>
    </source>
</evidence>
<organism evidence="1 2">
    <name type="scientific">Rhizobium straminoryzae</name>
    <dbReference type="NCBI Taxonomy" id="1387186"/>
    <lineage>
        <taxon>Bacteria</taxon>
        <taxon>Pseudomonadati</taxon>
        <taxon>Pseudomonadota</taxon>
        <taxon>Alphaproteobacteria</taxon>
        <taxon>Hyphomicrobiales</taxon>
        <taxon>Rhizobiaceae</taxon>
        <taxon>Rhizobium/Agrobacterium group</taxon>
        <taxon>Rhizobium</taxon>
    </lineage>
</organism>